<evidence type="ECO:0000313" key="3">
    <source>
        <dbReference type="Proteomes" id="UP001139011"/>
    </source>
</evidence>
<dbReference type="EMBL" id="JAIWJX010000002">
    <property type="protein sequence ID" value="MCK6258318.1"/>
    <property type="molecule type" value="Genomic_DNA"/>
</dbReference>
<feature type="transmembrane region" description="Helical" evidence="1">
    <location>
        <begin position="31"/>
        <end position="51"/>
    </location>
</feature>
<reference evidence="2" key="1">
    <citation type="submission" date="2021-09" db="EMBL/GenBank/DDBJ databases">
        <title>Genome analysis of Fictibacillus sp. KIGAM418 isolated from marine sediment.</title>
        <authorList>
            <person name="Seo M.-J."/>
            <person name="Cho E.-S."/>
            <person name="Hwang C.Y."/>
        </authorList>
    </citation>
    <scope>NUCLEOTIDE SEQUENCE</scope>
    <source>
        <strain evidence="2">KIGAM418</strain>
    </source>
</reference>
<keyword evidence="3" id="KW-1185">Reference proteome</keyword>
<proteinExistence type="predicted"/>
<accession>A0A9X1XCY2</accession>
<dbReference type="Proteomes" id="UP001139011">
    <property type="component" value="Unassembled WGS sequence"/>
</dbReference>
<evidence type="ECO:0000313" key="2">
    <source>
        <dbReference type="EMBL" id="MCK6258318.1"/>
    </source>
</evidence>
<dbReference type="AlphaFoldDB" id="A0A9X1XCY2"/>
<protein>
    <submittedName>
        <fullName evidence="2">Uncharacterized protein</fullName>
    </submittedName>
</protein>
<keyword evidence="1" id="KW-0812">Transmembrane</keyword>
<gene>
    <name evidence="2" type="ORF">LCY76_17225</name>
</gene>
<comment type="caution">
    <text evidence="2">The sequence shown here is derived from an EMBL/GenBank/DDBJ whole genome shotgun (WGS) entry which is preliminary data.</text>
</comment>
<keyword evidence="1" id="KW-0472">Membrane</keyword>
<keyword evidence="1" id="KW-1133">Transmembrane helix</keyword>
<dbReference type="RefSeq" id="WP_156316331.1">
    <property type="nucleotide sequence ID" value="NZ_JAIWJX010000002.1"/>
</dbReference>
<name>A0A9X1XCY2_9BACL</name>
<sequence length="53" mass="5952">MNTFIIIGIVFFILGTGLMMASSRNAGRKKWMYIGFSVLSDLIGLFFLLYLGN</sequence>
<organism evidence="2 3">
    <name type="scientific">Fictibacillus marinisediminis</name>
    <dbReference type="NCBI Taxonomy" id="2878389"/>
    <lineage>
        <taxon>Bacteria</taxon>
        <taxon>Bacillati</taxon>
        <taxon>Bacillota</taxon>
        <taxon>Bacilli</taxon>
        <taxon>Bacillales</taxon>
        <taxon>Fictibacillaceae</taxon>
        <taxon>Fictibacillus</taxon>
    </lineage>
</organism>
<evidence type="ECO:0000256" key="1">
    <source>
        <dbReference type="SAM" id="Phobius"/>
    </source>
</evidence>